<dbReference type="Pfam" id="PF00650">
    <property type="entry name" value="CRAL_TRIO"/>
    <property type="match status" value="1"/>
</dbReference>
<evidence type="ECO:0000313" key="2">
    <source>
        <dbReference type="RefSeq" id="XP_013167557.1"/>
    </source>
</evidence>
<evidence type="ECO:0000259" key="1">
    <source>
        <dbReference type="PROSITE" id="PS50191"/>
    </source>
</evidence>
<dbReference type="PRINTS" id="PR00180">
    <property type="entry name" value="CRETINALDHBP"/>
</dbReference>
<dbReference type="InterPro" id="IPR036865">
    <property type="entry name" value="CRAL-TRIO_dom_sf"/>
</dbReference>
<dbReference type="AlphaFoldDB" id="A0AAJ6Z8W9"/>
<proteinExistence type="predicted"/>
<gene>
    <name evidence="2" type="primary">LOC106117699</name>
</gene>
<dbReference type="SUPFAM" id="SSF52087">
    <property type="entry name" value="CRAL/TRIO domain"/>
    <property type="match status" value="1"/>
</dbReference>
<sequence length="311" mass="36617">MDSIPKNEILSFHQDTLVSIRKEYDLDIPGRMDESIDVLIDWLKKQEHFIKKDFDRDYLERLIIFGKGSVERTKTNLDRSCTLRSLLPNLYKSIDFKRDYKDSNILIDGVMPKLTEDHYRTYVLRNVGKRFDNGFTNYFRFAITLAEYLQRYDYCKGFIIVVDYRETNILELIKSLDMVEMNQVFNIITKGFGMRVKGIHILSHSKSVETVVSMLKQIFSKKIGERIQVHNNVESLHKFVDKDILPPELGGNEKSLVEIHDKWINVLSSKEFQEYYQTIKQAVTNENYRPTDKFNEEYMGTAGTFRTLSLD</sequence>
<dbReference type="Gene3D" id="3.40.525.10">
    <property type="entry name" value="CRAL-TRIO lipid binding domain"/>
    <property type="match status" value="1"/>
</dbReference>
<organism evidence="2">
    <name type="scientific">Papilio xuthus</name>
    <name type="common">Asian swallowtail butterfly</name>
    <dbReference type="NCBI Taxonomy" id="66420"/>
    <lineage>
        <taxon>Eukaryota</taxon>
        <taxon>Metazoa</taxon>
        <taxon>Ecdysozoa</taxon>
        <taxon>Arthropoda</taxon>
        <taxon>Hexapoda</taxon>
        <taxon>Insecta</taxon>
        <taxon>Pterygota</taxon>
        <taxon>Neoptera</taxon>
        <taxon>Endopterygota</taxon>
        <taxon>Lepidoptera</taxon>
        <taxon>Glossata</taxon>
        <taxon>Ditrysia</taxon>
        <taxon>Papilionoidea</taxon>
        <taxon>Papilionidae</taxon>
        <taxon>Papilioninae</taxon>
        <taxon>Papilio</taxon>
    </lineage>
</organism>
<dbReference type="KEGG" id="pxu:106117699"/>
<dbReference type="GO" id="GO:0016020">
    <property type="term" value="C:membrane"/>
    <property type="evidence" value="ECO:0007669"/>
    <property type="project" value="TreeGrafter"/>
</dbReference>
<feature type="domain" description="CRAL-TRIO" evidence="1">
    <location>
        <begin position="79"/>
        <end position="257"/>
    </location>
</feature>
<dbReference type="CDD" id="cd00170">
    <property type="entry name" value="SEC14"/>
    <property type="match status" value="1"/>
</dbReference>
<dbReference type="Proteomes" id="UP000694872">
    <property type="component" value="Unplaced"/>
</dbReference>
<dbReference type="PROSITE" id="PS50191">
    <property type="entry name" value="CRAL_TRIO"/>
    <property type="match status" value="1"/>
</dbReference>
<dbReference type="InterPro" id="IPR036273">
    <property type="entry name" value="CRAL/TRIO_N_dom_sf"/>
</dbReference>
<reference evidence="2" key="1">
    <citation type="submission" date="2025-08" db="UniProtKB">
        <authorList>
            <consortium name="RefSeq"/>
        </authorList>
    </citation>
    <scope>IDENTIFICATION</scope>
</reference>
<accession>A0AAJ6Z8W9</accession>
<dbReference type="GO" id="GO:1902936">
    <property type="term" value="F:phosphatidylinositol bisphosphate binding"/>
    <property type="evidence" value="ECO:0007669"/>
    <property type="project" value="TreeGrafter"/>
</dbReference>
<dbReference type="InterPro" id="IPR001251">
    <property type="entry name" value="CRAL-TRIO_dom"/>
</dbReference>
<protein>
    <submittedName>
        <fullName evidence="2">Uncharacterized protein LOC106117699</fullName>
    </submittedName>
</protein>
<dbReference type="GeneID" id="106117699"/>
<dbReference type="RefSeq" id="XP_013167557.1">
    <property type="nucleotide sequence ID" value="XM_013312103.1"/>
</dbReference>
<name>A0AAJ6Z8W9_PAPXU</name>
<dbReference type="PANTHER" id="PTHR10174">
    <property type="entry name" value="ALPHA-TOCOPHEROL TRANSFER PROTEIN-RELATED"/>
    <property type="match status" value="1"/>
</dbReference>
<dbReference type="SUPFAM" id="SSF46938">
    <property type="entry name" value="CRAL/TRIO N-terminal domain"/>
    <property type="match status" value="1"/>
</dbReference>
<dbReference type="PANTHER" id="PTHR10174:SF222">
    <property type="entry name" value="GH10083P-RELATED"/>
    <property type="match status" value="1"/>
</dbReference>